<organism evidence="1 2">
    <name type="scientific">Onchocerca flexuosa</name>
    <dbReference type="NCBI Taxonomy" id="387005"/>
    <lineage>
        <taxon>Eukaryota</taxon>
        <taxon>Metazoa</taxon>
        <taxon>Ecdysozoa</taxon>
        <taxon>Nematoda</taxon>
        <taxon>Chromadorea</taxon>
        <taxon>Rhabditida</taxon>
        <taxon>Spirurina</taxon>
        <taxon>Spiruromorpha</taxon>
        <taxon>Filarioidea</taxon>
        <taxon>Onchocercidae</taxon>
        <taxon>Onchocerca</taxon>
    </lineage>
</organism>
<evidence type="ECO:0000313" key="2">
    <source>
        <dbReference type="Proteomes" id="UP000242913"/>
    </source>
</evidence>
<proteinExistence type="predicted"/>
<dbReference type="Proteomes" id="UP000242913">
    <property type="component" value="Unassembled WGS sequence"/>
</dbReference>
<accession>A0A238BQL5</accession>
<protein>
    <submittedName>
        <fullName evidence="1">Uncharacterized protein</fullName>
    </submittedName>
</protein>
<sequence length="162" mass="18430">MERIKMTEYSVAMKYTLELKVRFQAQSFAEDLSIKNNRLVSVASICVVFCGCSNRLPVMICRRTSAAVILQTKKKKVPNINFLKFYQKVTKKQGKEIDDFIYLFRFKANARCPPVPCDDITTMKFCGDYADNFGGGDKKDTGSNNRTVVITMSEDGYDDNDI</sequence>
<name>A0A238BQL5_9BILA</name>
<keyword evidence="2" id="KW-1185">Reference proteome</keyword>
<dbReference type="EMBL" id="KZ270025">
    <property type="protein sequence ID" value="OZC07667.1"/>
    <property type="molecule type" value="Genomic_DNA"/>
</dbReference>
<dbReference type="AlphaFoldDB" id="A0A238BQL5"/>
<reference evidence="1 2" key="1">
    <citation type="submission" date="2015-12" db="EMBL/GenBank/DDBJ databases">
        <title>Draft genome of the nematode, Onchocerca flexuosa.</title>
        <authorList>
            <person name="Mitreva M."/>
        </authorList>
    </citation>
    <scope>NUCLEOTIDE SEQUENCE [LARGE SCALE GENOMIC DNA]</scope>
    <source>
        <strain evidence="1">Red Deer</strain>
    </source>
</reference>
<gene>
    <name evidence="1" type="ORF">X798_05303</name>
</gene>
<evidence type="ECO:0000313" key="1">
    <source>
        <dbReference type="EMBL" id="OZC07667.1"/>
    </source>
</evidence>